<dbReference type="InterPro" id="IPR020057">
    <property type="entry name" value="Ribosomal_bL25_b-dom"/>
</dbReference>
<keyword evidence="3 8" id="KW-0689">Ribosomal protein</keyword>
<dbReference type="NCBIfam" id="TIGR00731">
    <property type="entry name" value="bL25_bact_ctc"/>
    <property type="match status" value="1"/>
</dbReference>
<dbReference type="PANTHER" id="PTHR33284:SF1">
    <property type="entry name" value="RIBOSOMAL PROTEIN L25_GLN-TRNA SYNTHETASE, ANTI-CODON-BINDING DOMAIN-CONTAINING PROTEIN"/>
    <property type="match status" value="1"/>
</dbReference>
<evidence type="ECO:0000313" key="8">
    <source>
        <dbReference type="EMBL" id="QEA03911.1"/>
    </source>
</evidence>
<dbReference type="Gene3D" id="2.40.240.10">
    <property type="entry name" value="Ribosomal Protein L25, Chain P"/>
    <property type="match status" value="1"/>
</dbReference>
<dbReference type="InterPro" id="IPR001021">
    <property type="entry name" value="Ribosomal_bL25_long"/>
</dbReference>
<feature type="compositionally biased region" description="Acidic residues" evidence="5">
    <location>
        <begin position="199"/>
        <end position="209"/>
    </location>
</feature>
<dbReference type="GO" id="GO:0003735">
    <property type="term" value="F:structural constituent of ribosome"/>
    <property type="evidence" value="ECO:0007669"/>
    <property type="project" value="InterPro"/>
</dbReference>
<evidence type="ECO:0000256" key="5">
    <source>
        <dbReference type="SAM" id="MobiDB-lite"/>
    </source>
</evidence>
<reference evidence="8" key="1">
    <citation type="submission" date="2019-06" db="EMBL/GenBank/DDBJ databases">
        <authorList>
            <person name="Murdoch R.W."/>
            <person name="Fathepure B."/>
        </authorList>
    </citation>
    <scope>NUCLEOTIDE SEQUENCE</scope>
</reference>
<dbReference type="NCBIfam" id="NF004130">
    <property type="entry name" value="PRK05618.1-5"/>
    <property type="match status" value="1"/>
</dbReference>
<sequence length="227" mass="24970">MSSVELKLDASVRTEQGRGASRRLRREKRLPAIVYGAGKGAQAITVSEQQVGRLMREEAFFSQIIDLAVDGKSEQVILKDLQRHPFKPLVSHLDFMRVKANEKLRTHVPLHFLNEETAKGVKQGGGVIHHDLIEVEVECYPRDLPEFIEVDVQDLELDSAMHLSEVSVPKGVTLPALGEDAEHDPAVVSIHAPRKAKEEDEEAAEEAEGGEQPSAEAEGGEEEGGED</sequence>
<dbReference type="NCBIfam" id="NF004612">
    <property type="entry name" value="PRK05943.1"/>
    <property type="match status" value="1"/>
</dbReference>
<keyword evidence="1" id="KW-0699">rRNA-binding</keyword>
<dbReference type="InterPro" id="IPR011035">
    <property type="entry name" value="Ribosomal_bL25/Gln-tRNA_synth"/>
</dbReference>
<dbReference type="NCBIfam" id="NF004128">
    <property type="entry name" value="PRK05618.1-2"/>
    <property type="match status" value="1"/>
</dbReference>
<accession>A0A5B8R640</accession>
<dbReference type="InterPro" id="IPR037121">
    <property type="entry name" value="Ribosomal_bL25_C"/>
</dbReference>
<feature type="domain" description="Large ribosomal subunit protein bL25 beta" evidence="7">
    <location>
        <begin position="103"/>
        <end position="194"/>
    </location>
</feature>
<dbReference type="HAMAP" id="MF_01336">
    <property type="entry name" value="Ribosomal_bL25"/>
    <property type="match status" value="1"/>
</dbReference>
<feature type="region of interest" description="Disordered" evidence="5">
    <location>
        <begin position="179"/>
        <end position="227"/>
    </location>
</feature>
<organism evidence="8">
    <name type="scientific">uncultured organism</name>
    <dbReference type="NCBI Taxonomy" id="155900"/>
    <lineage>
        <taxon>unclassified sequences</taxon>
        <taxon>environmental samples</taxon>
    </lineage>
</organism>
<dbReference type="InterPro" id="IPR020056">
    <property type="entry name" value="Rbsml_bL25/Gln-tRNA_synth_N"/>
</dbReference>
<gene>
    <name evidence="8" type="primary">rplY</name>
    <name evidence="8" type="ORF">KBTEX_00212</name>
</gene>
<dbReference type="SUPFAM" id="SSF50715">
    <property type="entry name" value="Ribosomal protein L25-like"/>
    <property type="match status" value="1"/>
</dbReference>
<evidence type="ECO:0000256" key="1">
    <source>
        <dbReference type="ARBA" id="ARBA00022730"/>
    </source>
</evidence>
<dbReference type="AlphaFoldDB" id="A0A5B8R640"/>
<dbReference type="CDD" id="cd00495">
    <property type="entry name" value="Ribosomal_L25_TL5_CTC"/>
    <property type="match status" value="1"/>
</dbReference>
<dbReference type="Gene3D" id="2.170.120.20">
    <property type="entry name" value="Ribosomal protein L25, beta domain"/>
    <property type="match status" value="1"/>
</dbReference>
<dbReference type="Pfam" id="PF01386">
    <property type="entry name" value="Ribosomal_L25p"/>
    <property type="match status" value="1"/>
</dbReference>
<dbReference type="Pfam" id="PF14693">
    <property type="entry name" value="Ribosomal_TL5_C"/>
    <property type="match status" value="1"/>
</dbReference>
<feature type="compositionally biased region" description="Acidic residues" evidence="5">
    <location>
        <begin position="218"/>
        <end position="227"/>
    </location>
</feature>
<dbReference type="InterPro" id="IPR029751">
    <property type="entry name" value="Ribosomal_L25_dom"/>
</dbReference>
<feature type="domain" description="Large ribosomal subunit protein bL25 L25" evidence="6">
    <location>
        <begin position="8"/>
        <end position="95"/>
    </location>
</feature>
<dbReference type="InterPro" id="IPR020055">
    <property type="entry name" value="Ribosomal_bL25_short"/>
</dbReference>
<evidence type="ECO:0000256" key="4">
    <source>
        <dbReference type="ARBA" id="ARBA00023274"/>
    </source>
</evidence>
<keyword evidence="4" id="KW-0687">Ribonucleoprotein</keyword>
<dbReference type="GO" id="GO:0008097">
    <property type="term" value="F:5S rRNA binding"/>
    <property type="evidence" value="ECO:0007669"/>
    <property type="project" value="InterPro"/>
</dbReference>
<dbReference type="HAMAP" id="MF_01334">
    <property type="entry name" value="Ribosomal_bL25_CTC"/>
    <property type="match status" value="1"/>
</dbReference>
<proteinExistence type="inferred from homology"/>
<dbReference type="EMBL" id="MN079077">
    <property type="protein sequence ID" value="QEA03911.1"/>
    <property type="molecule type" value="Genomic_DNA"/>
</dbReference>
<evidence type="ECO:0000256" key="3">
    <source>
        <dbReference type="ARBA" id="ARBA00022980"/>
    </source>
</evidence>
<evidence type="ECO:0000256" key="2">
    <source>
        <dbReference type="ARBA" id="ARBA00022884"/>
    </source>
</evidence>
<evidence type="ECO:0000259" key="6">
    <source>
        <dbReference type="Pfam" id="PF01386"/>
    </source>
</evidence>
<name>A0A5B8R640_9ZZZZ</name>
<dbReference type="InterPro" id="IPR020930">
    <property type="entry name" value="Ribosomal_uL5_bac-type"/>
</dbReference>
<dbReference type="PANTHER" id="PTHR33284">
    <property type="entry name" value="RIBOSOMAL PROTEIN L25/GLN-TRNA SYNTHETASE, ANTI-CODON-BINDING DOMAIN-CONTAINING PROTEIN"/>
    <property type="match status" value="1"/>
</dbReference>
<keyword evidence="2" id="KW-0694">RNA-binding</keyword>
<dbReference type="GO" id="GO:1990904">
    <property type="term" value="C:ribonucleoprotein complex"/>
    <property type="evidence" value="ECO:0007669"/>
    <property type="project" value="UniProtKB-KW"/>
</dbReference>
<dbReference type="FunFam" id="2.40.240.10:FF:000002">
    <property type="entry name" value="50S ribosomal protein L25"/>
    <property type="match status" value="1"/>
</dbReference>
<evidence type="ECO:0000259" key="7">
    <source>
        <dbReference type="Pfam" id="PF14693"/>
    </source>
</evidence>
<protein>
    <submittedName>
        <fullName evidence="8">50S ribosomal protein L25</fullName>
    </submittedName>
</protein>